<evidence type="ECO:0000256" key="9">
    <source>
        <dbReference type="RuleBase" id="RU003357"/>
    </source>
</evidence>
<dbReference type="NCBIfam" id="TIGR04057">
    <property type="entry name" value="SusC_RagA_signa"/>
    <property type="match status" value="1"/>
</dbReference>
<dbReference type="NCBIfam" id="TIGR04056">
    <property type="entry name" value="OMP_RagA_SusC"/>
    <property type="match status" value="1"/>
</dbReference>
<dbReference type="InterPro" id="IPR000531">
    <property type="entry name" value="Beta-barrel_TonB"/>
</dbReference>
<dbReference type="Gene3D" id="2.60.40.1120">
    <property type="entry name" value="Carboxypeptidase-like, regulatory domain"/>
    <property type="match status" value="1"/>
</dbReference>
<dbReference type="InterPro" id="IPR012910">
    <property type="entry name" value="Plug_dom"/>
</dbReference>
<evidence type="ECO:0000259" key="10">
    <source>
        <dbReference type="Pfam" id="PF00593"/>
    </source>
</evidence>
<dbReference type="Gene3D" id="2.40.170.20">
    <property type="entry name" value="TonB-dependent receptor, beta-barrel domain"/>
    <property type="match status" value="1"/>
</dbReference>
<dbReference type="InterPro" id="IPR037066">
    <property type="entry name" value="Plug_dom_sf"/>
</dbReference>
<dbReference type="AlphaFoldDB" id="A0A926F5A4"/>
<evidence type="ECO:0000313" key="13">
    <source>
        <dbReference type="Proteomes" id="UP000651085"/>
    </source>
</evidence>
<keyword evidence="12" id="KW-0675">Receptor</keyword>
<protein>
    <submittedName>
        <fullName evidence="12">TonB-dependent receptor</fullName>
    </submittedName>
</protein>
<feature type="domain" description="TonB-dependent receptor-like beta-barrel" evidence="10">
    <location>
        <begin position="395"/>
        <end position="974"/>
    </location>
</feature>
<evidence type="ECO:0000256" key="3">
    <source>
        <dbReference type="ARBA" id="ARBA00022452"/>
    </source>
</evidence>
<dbReference type="InterPro" id="IPR008969">
    <property type="entry name" value="CarboxyPept-like_regulatory"/>
</dbReference>
<dbReference type="Pfam" id="PF00593">
    <property type="entry name" value="TonB_dep_Rec_b-barrel"/>
    <property type="match status" value="1"/>
</dbReference>
<dbReference type="SUPFAM" id="SSF56935">
    <property type="entry name" value="Porins"/>
    <property type="match status" value="1"/>
</dbReference>
<reference evidence="12" key="1">
    <citation type="submission" date="2020-08" db="EMBL/GenBank/DDBJ databases">
        <title>Genome public.</title>
        <authorList>
            <person name="Liu C."/>
            <person name="Sun Q."/>
        </authorList>
    </citation>
    <scope>NUCLEOTIDE SEQUENCE</scope>
    <source>
        <strain evidence="12">N12</strain>
    </source>
</reference>
<dbReference type="InterPro" id="IPR036942">
    <property type="entry name" value="Beta-barrel_TonB_sf"/>
</dbReference>
<accession>A0A926F5A4</accession>
<dbReference type="SUPFAM" id="SSF49464">
    <property type="entry name" value="Carboxypeptidase regulatory domain-like"/>
    <property type="match status" value="1"/>
</dbReference>
<keyword evidence="5 9" id="KW-0798">TonB box</keyword>
<evidence type="ECO:0000256" key="6">
    <source>
        <dbReference type="ARBA" id="ARBA00023136"/>
    </source>
</evidence>
<evidence type="ECO:0000256" key="1">
    <source>
        <dbReference type="ARBA" id="ARBA00004571"/>
    </source>
</evidence>
<proteinExistence type="inferred from homology"/>
<keyword evidence="2 8" id="KW-0813">Transport</keyword>
<dbReference type="EMBL" id="JACRTF010000001">
    <property type="protein sequence ID" value="MBC8593192.1"/>
    <property type="molecule type" value="Genomic_DNA"/>
</dbReference>
<keyword evidence="7 8" id="KW-0998">Cell outer membrane</keyword>
<dbReference type="GO" id="GO:0009279">
    <property type="term" value="C:cell outer membrane"/>
    <property type="evidence" value="ECO:0007669"/>
    <property type="project" value="UniProtKB-SubCell"/>
</dbReference>
<sequence length="1016" mass="112916">MEIFCTSSSSVLRRIHNEKKQLAKLILIAPFLFGTSAYAIDSNGLNATNTTITQQKSRTITGTVVDKDGEPIIGANIIVKGTSNGTITDINGAYTLEVPDNAVIQISYIGYLSQEIPVKGQNSIKIHLIEDTQSLDEVVVVGYGTQKKGEVASAISSVKSDNFVKVPTTDAAQLIRGQVAGLNVVTPDANPVGGSQITLRGAGTLISSATPLVLIDGVPGDLNTVSPDAIEQIDILKDGSAAAIYGTRGTNGVILITTKSARGEMPTEVDVNAYVATQQITKKLPFFDAAGYRQLVEQGKAGAQDEGASTDWLDEVMQTPLTQIYNITLRGGSKNTNYVASFEYRGIEGIMKRTKNQMYYPRVEITHRMFNDKLKLNANLSGYKQTYFAGSDDDNGFNKEVYRNAITYNPTTPVRDAEGNWSESPAKTDYLNPVALVEEVEGENQAMNLRMHASASFTPIEGLEIKYLVSSNNYYQTRGYYETTKHIASYKNGRTGFASRGTKRKVDDMSELTASYRKTLKDHTFNILAGYSWMRTNWQFYWMQNFNFPSDDYTFNGMGTGQALKDGRANEFSEQKENKLIGYFGRFNYSYKGKYMFAASIRHEGSSKFGANHKWGNFPSVSGAWSIKDESFLEDSKLISQLKVRAGYGITGTEPGDPYMSLNTLDFGTYVYYNGGFIKTTRPGSNPNPDLRWEKKKETNVGLDFGFLQDRITGSVDYYNRKTEDLLWNYSVPTPPFLYNSMTANGGSIRNTGVEVSVTVVPVQTRDWQWITSMNYSTNKSKLLSLSSDQYVSNDYSDQGWLPEPMQMASHRIQVGEPIGNFYGYKSIDIDENGHWIIEGADGKPKPIEEQVPEDKKIIGNGLPKHFLNWNNTVRYKNFDFTVTMRGAFGFDILNSAKLQFGSPIMLTRGNIFNTAYDKVYGKVPLADDQGLQYVSYYVEKGDYWKIDNLTLGYTFNFNKWLKSLRVYGTISNLATITGYSGIDPEVGIGGLTPGIDDKSRYPAARTYTLGVSVKF</sequence>
<evidence type="ECO:0000259" key="11">
    <source>
        <dbReference type="Pfam" id="PF07715"/>
    </source>
</evidence>
<keyword evidence="13" id="KW-1185">Reference proteome</keyword>
<dbReference type="InterPro" id="IPR023997">
    <property type="entry name" value="TonB-dep_OMP_SusC/RagA_CS"/>
</dbReference>
<dbReference type="Pfam" id="PF07715">
    <property type="entry name" value="Plug"/>
    <property type="match status" value="1"/>
</dbReference>
<name>A0A926F5A4_9BACT</name>
<dbReference type="Gene3D" id="2.170.130.10">
    <property type="entry name" value="TonB-dependent receptor, plug domain"/>
    <property type="match status" value="1"/>
</dbReference>
<evidence type="ECO:0000256" key="7">
    <source>
        <dbReference type="ARBA" id="ARBA00023237"/>
    </source>
</evidence>
<comment type="subcellular location">
    <subcellularLocation>
        <location evidence="1 8">Cell outer membrane</location>
        <topology evidence="1 8">Multi-pass membrane protein</topology>
    </subcellularLocation>
</comment>
<organism evidence="12 13">
    <name type="scientific">Jilunia laotingensis</name>
    <dbReference type="NCBI Taxonomy" id="2763675"/>
    <lineage>
        <taxon>Bacteria</taxon>
        <taxon>Pseudomonadati</taxon>
        <taxon>Bacteroidota</taxon>
        <taxon>Bacteroidia</taxon>
        <taxon>Bacteroidales</taxon>
        <taxon>Bacteroidaceae</taxon>
        <taxon>Jilunia</taxon>
    </lineage>
</organism>
<evidence type="ECO:0000256" key="2">
    <source>
        <dbReference type="ARBA" id="ARBA00022448"/>
    </source>
</evidence>
<evidence type="ECO:0000256" key="5">
    <source>
        <dbReference type="ARBA" id="ARBA00023077"/>
    </source>
</evidence>
<gene>
    <name evidence="12" type="ORF">H8744_07990</name>
</gene>
<evidence type="ECO:0000256" key="8">
    <source>
        <dbReference type="PROSITE-ProRule" id="PRU01360"/>
    </source>
</evidence>
<keyword evidence="3 8" id="KW-1134">Transmembrane beta strand</keyword>
<keyword evidence="6 8" id="KW-0472">Membrane</keyword>
<evidence type="ECO:0000256" key="4">
    <source>
        <dbReference type="ARBA" id="ARBA00022692"/>
    </source>
</evidence>
<dbReference type="RefSeq" id="WP_262434340.1">
    <property type="nucleotide sequence ID" value="NZ_JACRTF010000001.1"/>
</dbReference>
<dbReference type="PROSITE" id="PS52016">
    <property type="entry name" value="TONB_DEPENDENT_REC_3"/>
    <property type="match status" value="1"/>
</dbReference>
<comment type="similarity">
    <text evidence="8 9">Belongs to the TonB-dependent receptor family.</text>
</comment>
<comment type="caution">
    <text evidence="12">The sequence shown here is derived from an EMBL/GenBank/DDBJ whole genome shotgun (WGS) entry which is preliminary data.</text>
</comment>
<dbReference type="InterPro" id="IPR023996">
    <property type="entry name" value="TonB-dep_OMP_SusC/RagA"/>
</dbReference>
<feature type="domain" description="TonB-dependent receptor plug" evidence="11">
    <location>
        <begin position="148"/>
        <end position="253"/>
    </location>
</feature>
<dbReference type="FunFam" id="2.60.40.1120:FF:000003">
    <property type="entry name" value="Outer membrane protein Omp121"/>
    <property type="match status" value="1"/>
</dbReference>
<dbReference type="Pfam" id="PF13715">
    <property type="entry name" value="CarbopepD_reg_2"/>
    <property type="match status" value="1"/>
</dbReference>
<dbReference type="InterPro" id="IPR039426">
    <property type="entry name" value="TonB-dep_rcpt-like"/>
</dbReference>
<keyword evidence="4 8" id="KW-0812">Transmembrane</keyword>
<dbReference type="Proteomes" id="UP000651085">
    <property type="component" value="Unassembled WGS sequence"/>
</dbReference>
<evidence type="ECO:0000313" key="12">
    <source>
        <dbReference type="EMBL" id="MBC8593192.1"/>
    </source>
</evidence>